<dbReference type="SUPFAM" id="SSF48056">
    <property type="entry name" value="Di-copper centre-containing domain"/>
    <property type="match status" value="1"/>
</dbReference>
<dbReference type="PANTHER" id="PTHR11474">
    <property type="entry name" value="TYROSINASE FAMILY MEMBER"/>
    <property type="match status" value="1"/>
</dbReference>
<evidence type="ECO:0000259" key="6">
    <source>
        <dbReference type="PROSITE" id="PS00498"/>
    </source>
</evidence>
<dbReference type="PRINTS" id="PR01217">
    <property type="entry name" value="PRICHEXTENSN"/>
</dbReference>
<feature type="compositionally biased region" description="Low complexity" evidence="3">
    <location>
        <begin position="403"/>
        <end position="437"/>
    </location>
</feature>
<dbReference type="OrthoDB" id="6132182at2759"/>
<keyword evidence="2" id="KW-0186">Copper</keyword>
<dbReference type="EMBL" id="SPLM01000074">
    <property type="protein sequence ID" value="TMW61955.1"/>
    <property type="molecule type" value="Genomic_DNA"/>
</dbReference>
<dbReference type="PANTHER" id="PTHR11474:SF126">
    <property type="entry name" value="TYROSINASE-LIKE PROTEIN TYR-1-RELATED"/>
    <property type="match status" value="1"/>
</dbReference>
<proteinExistence type="predicted"/>
<dbReference type="GO" id="GO:0046872">
    <property type="term" value="F:metal ion binding"/>
    <property type="evidence" value="ECO:0007669"/>
    <property type="project" value="UniProtKB-KW"/>
</dbReference>
<dbReference type="Proteomes" id="UP000794436">
    <property type="component" value="Unassembled WGS sequence"/>
</dbReference>
<feature type="compositionally biased region" description="Pro residues" evidence="3">
    <location>
        <begin position="390"/>
        <end position="402"/>
    </location>
</feature>
<feature type="signal peptide" evidence="4">
    <location>
        <begin position="1"/>
        <end position="24"/>
    </location>
</feature>
<protein>
    <recommendedName>
        <fullName evidence="5 6">Tyrosinase copper-binding domain-containing protein</fullName>
    </recommendedName>
</protein>
<dbReference type="InterPro" id="IPR002227">
    <property type="entry name" value="Tyrosinase_Cu-bd"/>
</dbReference>
<dbReference type="InterPro" id="IPR050316">
    <property type="entry name" value="Tyrosinase/Hemocyanin"/>
</dbReference>
<evidence type="ECO:0000313" key="8">
    <source>
        <dbReference type="Proteomes" id="UP000794436"/>
    </source>
</evidence>
<evidence type="ECO:0000256" key="3">
    <source>
        <dbReference type="SAM" id="MobiDB-lite"/>
    </source>
</evidence>
<accession>A0A8K1CFR2</accession>
<keyword evidence="4" id="KW-0732">Signal</keyword>
<evidence type="ECO:0000256" key="1">
    <source>
        <dbReference type="ARBA" id="ARBA00022723"/>
    </source>
</evidence>
<dbReference type="InterPro" id="IPR008922">
    <property type="entry name" value="Di-copper_centre_dom_sf"/>
</dbReference>
<feature type="chain" id="PRO_5035479774" description="Tyrosinase copper-binding domain-containing protein" evidence="4">
    <location>
        <begin position="25"/>
        <end position="659"/>
    </location>
</feature>
<dbReference type="GO" id="GO:0016491">
    <property type="term" value="F:oxidoreductase activity"/>
    <property type="evidence" value="ECO:0007669"/>
    <property type="project" value="InterPro"/>
</dbReference>
<reference evidence="7" key="1">
    <citation type="submission" date="2019-03" db="EMBL/GenBank/DDBJ databases">
        <title>Long read genome sequence of the mycoparasitic Pythium oligandrum ATCC 38472 isolated from sugarbeet rhizosphere.</title>
        <authorList>
            <person name="Gaulin E."/>
        </authorList>
    </citation>
    <scope>NUCLEOTIDE SEQUENCE</scope>
    <source>
        <strain evidence="7">ATCC 38472_TT</strain>
    </source>
</reference>
<keyword evidence="1" id="KW-0479">Metal-binding</keyword>
<dbReference type="PROSITE" id="PS00497">
    <property type="entry name" value="TYROSINASE_1"/>
    <property type="match status" value="1"/>
</dbReference>
<evidence type="ECO:0000259" key="5">
    <source>
        <dbReference type="PROSITE" id="PS00497"/>
    </source>
</evidence>
<organism evidence="7 8">
    <name type="scientific">Pythium oligandrum</name>
    <name type="common">Mycoparasitic fungus</name>
    <dbReference type="NCBI Taxonomy" id="41045"/>
    <lineage>
        <taxon>Eukaryota</taxon>
        <taxon>Sar</taxon>
        <taxon>Stramenopiles</taxon>
        <taxon>Oomycota</taxon>
        <taxon>Peronosporomycetes</taxon>
        <taxon>Pythiales</taxon>
        <taxon>Pythiaceae</taxon>
        <taxon>Pythium</taxon>
    </lineage>
</organism>
<comment type="caution">
    <text evidence="7">The sequence shown here is derived from an EMBL/GenBank/DDBJ whole genome shotgun (WGS) entry which is preliminary data.</text>
</comment>
<evidence type="ECO:0000256" key="4">
    <source>
        <dbReference type="SAM" id="SignalP"/>
    </source>
</evidence>
<feature type="domain" description="Tyrosinase copper-binding" evidence="6">
    <location>
        <begin position="245"/>
        <end position="256"/>
    </location>
</feature>
<dbReference type="PRINTS" id="PR00092">
    <property type="entry name" value="TYROSINASE"/>
</dbReference>
<feature type="region of interest" description="Disordered" evidence="3">
    <location>
        <begin position="510"/>
        <end position="538"/>
    </location>
</feature>
<dbReference type="AlphaFoldDB" id="A0A8K1CFR2"/>
<evidence type="ECO:0000256" key="2">
    <source>
        <dbReference type="ARBA" id="ARBA00023008"/>
    </source>
</evidence>
<feature type="compositionally biased region" description="Low complexity" evidence="3">
    <location>
        <begin position="371"/>
        <end position="389"/>
    </location>
</feature>
<evidence type="ECO:0000313" key="7">
    <source>
        <dbReference type="EMBL" id="TMW61955.1"/>
    </source>
</evidence>
<name>A0A8K1CFR2_PYTOL</name>
<dbReference type="Gene3D" id="1.10.1280.10">
    <property type="entry name" value="Di-copper center containing domain from catechol oxidase"/>
    <property type="match status" value="1"/>
</dbReference>
<sequence>MKFVFTLLLGAFALMGTTISSTEAQSCGPRVRKNWDAMTQQEKTTYRGALQAAMDSGAFIKFVEMHTEMRSEMEAHGQCMFIYWHRLFLVIFENMLRGQGEQYACVTLPYWDWITAHSRMTNGQCNSMLTCSSVLAELGGVPTTSRQRQVSINGEATQGYCVSASPLDHFCESGSVQGNRCVKCVPRGDWSRITLPGTCSYASVMNQIFSAKSIGEMSPNLELGAHNNVHANLDGTMGTFASPADPVFWSHHSMVDLLHTVFHKCRVGETRLTFEQKASHPVAWTSCNRRDGVPFNPVDSITMRTGVNGRNPIQGSQDPLIGRFFQGVPSRFADLMDIRDLGDSSYTYELSGVTATMYTQCDGTPSPTPAPVTTAPATRTPAPVTTAPPTRTPAPVTTPPTPVTTIPVPTRAPVTPAPVTTRPAVTPRPTTPTSTQAPAPPTQTNCPWWSLWCRVVSHINNRVNGGRWGRTLRETAELEAAGASFFGVDGNVAASDFTASINDAAQISLPSGEVNTNTGDASDAQQQTTNDPSQTDNTLPVSIVECEPEPGTQKVHDWYNELTDLIGGPSLKSFDEIERMLCVYQDECLGGVQDYSEEFKKIWNVDHPRCKTIVDEFNAGSQTFCVEDWRERTIQHLGCPLNTTAPASSDYNPAAQRPL</sequence>
<keyword evidence="8" id="KW-1185">Reference proteome</keyword>
<dbReference type="Pfam" id="PF00264">
    <property type="entry name" value="Tyrosinase"/>
    <property type="match status" value="1"/>
</dbReference>
<feature type="region of interest" description="Disordered" evidence="3">
    <location>
        <begin position="364"/>
        <end position="442"/>
    </location>
</feature>
<dbReference type="PROSITE" id="PS00498">
    <property type="entry name" value="TYROSINASE_2"/>
    <property type="match status" value="1"/>
</dbReference>
<feature type="domain" description="Tyrosinase copper-binding" evidence="5">
    <location>
        <begin position="76"/>
        <end position="93"/>
    </location>
</feature>
<gene>
    <name evidence="7" type="ORF">Poli38472_009448</name>
</gene>